<dbReference type="InterPro" id="IPR039910">
    <property type="entry name" value="D15-like"/>
</dbReference>
<evidence type="ECO:0000313" key="3">
    <source>
        <dbReference type="EMBL" id="KEO73082.1"/>
    </source>
</evidence>
<dbReference type="STRING" id="1048983.EL17_15855"/>
<dbReference type="Proteomes" id="UP000027821">
    <property type="component" value="Unassembled WGS sequence"/>
</dbReference>
<proteinExistence type="predicted"/>
<protein>
    <submittedName>
        <fullName evidence="3">Uncharacterized protein</fullName>
    </submittedName>
</protein>
<evidence type="ECO:0000256" key="2">
    <source>
        <dbReference type="ARBA" id="ARBA00022692"/>
    </source>
</evidence>
<dbReference type="Gene3D" id="3.10.20.310">
    <property type="entry name" value="membrane protein fhac"/>
    <property type="match status" value="1"/>
</dbReference>
<keyword evidence="2" id="KW-0812">Transmembrane</keyword>
<reference evidence="3 4" key="1">
    <citation type="submission" date="2014-04" db="EMBL/GenBank/DDBJ databases">
        <title>Characterization and application of a salt tolerant electro-active bacterium.</title>
        <authorList>
            <person name="Yang L."/>
            <person name="Wei S."/>
            <person name="Tay Q.X.M."/>
        </authorList>
    </citation>
    <scope>NUCLEOTIDE SEQUENCE [LARGE SCALE GENOMIC DNA]</scope>
    <source>
        <strain evidence="3 4">LY1</strain>
    </source>
</reference>
<dbReference type="Gene3D" id="2.40.160.50">
    <property type="entry name" value="membrane protein fhac: a member of the omp85/tpsb transporter family"/>
    <property type="match status" value="1"/>
</dbReference>
<dbReference type="AlphaFoldDB" id="A0A074LH28"/>
<dbReference type="eggNOG" id="COG4775">
    <property type="taxonomic scope" value="Bacteria"/>
</dbReference>
<dbReference type="PANTHER" id="PTHR12815">
    <property type="entry name" value="SORTING AND ASSEMBLY MACHINERY SAMM50 PROTEIN FAMILY MEMBER"/>
    <property type="match status" value="1"/>
</dbReference>
<evidence type="ECO:0000313" key="4">
    <source>
        <dbReference type="Proteomes" id="UP000027821"/>
    </source>
</evidence>
<evidence type="ECO:0000256" key="1">
    <source>
        <dbReference type="ARBA" id="ARBA00022452"/>
    </source>
</evidence>
<dbReference type="PANTHER" id="PTHR12815:SF18">
    <property type="entry name" value="SORTING AND ASSEMBLY MACHINERY COMPONENT 50 HOMOLOG"/>
    <property type="match status" value="1"/>
</dbReference>
<gene>
    <name evidence="3" type="ORF">EL17_15855</name>
</gene>
<name>A0A074LH28_9BACT</name>
<accession>A0A074LH28</accession>
<keyword evidence="1" id="KW-0472">Membrane</keyword>
<keyword evidence="1" id="KW-1134">Transmembrane beta strand</keyword>
<dbReference type="EMBL" id="JMIH01000023">
    <property type="protein sequence ID" value="KEO73082.1"/>
    <property type="molecule type" value="Genomic_DNA"/>
</dbReference>
<sequence length="573" mass="65382">MYRYFFIMILLFISVPCLCQESLYYLNYGVPGNMDNRGLLIFRDSLSREQMLNTIIEDFYLEGYLQVSIKQREFYGDSLSVSIDSGELYSWGALKPGNVPPQIIAKSGLNLNLFTGRPFSYRKLTDLYEGLIRVLEDNGYPFASLKLEDMVQDGNQISAALHCDMGPFITFDTIRLVGNGSKTDPVFLSRILHIAPGTPFSQKRINESIASIRNLPYIKMVGVPEITFQNNEATLHLSLLDKKINVLDGVIGFLPHDNGGKWLVTGQFDLALYNIAGKGRNYGIAWRRWNPYSQSIRLTAEEPFILGSYIDVKASLFILKEDTSFVNRDFRLDLGYRLSPLAYFSFVNRRQAGDLFAVSEYDKTGNFPNLADFRYNNYGFRINLNCLDDLIFPRRGWFSLLDFAIGNKKILQNVGLPDTFYNGIKLNEVQYYITVRSSKYIFLSQKLAIMTGLNAGKIEGGNLLWNDLYRLGGLKSIRGFNENFFFANKYIYTNIEPRFYFDNYSYLLIFADMGNITNKFSSRINERPYSFGSGLNMETAGGMLQFIYAVGHSGAQPLALNYSRIHVGYTGRF</sequence>
<comment type="caution">
    <text evidence="3">The sequence shown here is derived from an EMBL/GenBank/DDBJ whole genome shotgun (WGS) entry which is preliminary data.</text>
</comment>
<keyword evidence="4" id="KW-1185">Reference proteome</keyword>
<organism evidence="3 4">
    <name type="scientific">Anditalea andensis</name>
    <dbReference type="NCBI Taxonomy" id="1048983"/>
    <lineage>
        <taxon>Bacteria</taxon>
        <taxon>Pseudomonadati</taxon>
        <taxon>Bacteroidota</taxon>
        <taxon>Cytophagia</taxon>
        <taxon>Cytophagales</taxon>
        <taxon>Cytophagaceae</taxon>
        <taxon>Anditalea</taxon>
    </lineage>
</organism>